<gene>
    <name evidence="1" type="ORF">MCOR_9503</name>
</gene>
<dbReference type="OrthoDB" id="413860at2759"/>
<organism evidence="1 2">
    <name type="scientific">Mytilus coruscus</name>
    <name type="common">Sea mussel</name>
    <dbReference type="NCBI Taxonomy" id="42192"/>
    <lineage>
        <taxon>Eukaryota</taxon>
        <taxon>Metazoa</taxon>
        <taxon>Spiralia</taxon>
        <taxon>Lophotrochozoa</taxon>
        <taxon>Mollusca</taxon>
        <taxon>Bivalvia</taxon>
        <taxon>Autobranchia</taxon>
        <taxon>Pteriomorphia</taxon>
        <taxon>Mytilida</taxon>
        <taxon>Mytiloidea</taxon>
        <taxon>Mytilidae</taxon>
        <taxon>Mytilinae</taxon>
        <taxon>Mytilus</taxon>
    </lineage>
</organism>
<dbReference type="EMBL" id="CACVKT020001737">
    <property type="protein sequence ID" value="CAC5370823.1"/>
    <property type="molecule type" value="Genomic_DNA"/>
</dbReference>
<sequence>MAIKKKYKRTDIIKTIIGKICIVNEQKTKIPWAVINENGNVKTDQDSVLKTWEEDFQTLFINDDMTQTDTFDQYTFNRHTDVSNLNEGITKEQMKVAIAHAKNRKAVGNDEISAEVLKNEVAIKLLYITISGCFELGHVPKQWTNGMINPILKPGMNDNRYPLNYR</sequence>
<accession>A0A6J8AMX7</accession>
<dbReference type="AlphaFoldDB" id="A0A6J8AMX7"/>
<evidence type="ECO:0008006" key="3">
    <source>
        <dbReference type="Google" id="ProtNLM"/>
    </source>
</evidence>
<keyword evidence="2" id="KW-1185">Reference proteome</keyword>
<protein>
    <recommendedName>
        <fullName evidence="3">Reverse transcriptase domain-containing protein</fullName>
    </recommendedName>
</protein>
<dbReference type="Proteomes" id="UP000507470">
    <property type="component" value="Unassembled WGS sequence"/>
</dbReference>
<evidence type="ECO:0000313" key="1">
    <source>
        <dbReference type="EMBL" id="CAC5370823.1"/>
    </source>
</evidence>
<evidence type="ECO:0000313" key="2">
    <source>
        <dbReference type="Proteomes" id="UP000507470"/>
    </source>
</evidence>
<name>A0A6J8AMX7_MYTCO</name>
<reference evidence="1 2" key="1">
    <citation type="submission" date="2020-06" db="EMBL/GenBank/DDBJ databases">
        <authorList>
            <person name="Li R."/>
            <person name="Bekaert M."/>
        </authorList>
    </citation>
    <scope>NUCLEOTIDE SEQUENCE [LARGE SCALE GENOMIC DNA]</scope>
    <source>
        <strain evidence="2">wild</strain>
    </source>
</reference>
<proteinExistence type="predicted"/>